<keyword evidence="3 6" id="KW-1133">Transmembrane helix</keyword>
<dbReference type="GO" id="GO:0005886">
    <property type="term" value="C:plasma membrane"/>
    <property type="evidence" value="ECO:0007669"/>
    <property type="project" value="TreeGrafter"/>
</dbReference>
<feature type="compositionally biased region" description="Low complexity" evidence="5">
    <location>
        <begin position="323"/>
        <end position="342"/>
    </location>
</feature>
<dbReference type="InterPro" id="IPR017981">
    <property type="entry name" value="GPCR_2-like_7TM"/>
</dbReference>
<dbReference type="Gene3D" id="1.20.1070.10">
    <property type="entry name" value="Rhodopsin 7-helix transmembrane proteins"/>
    <property type="match status" value="1"/>
</dbReference>
<dbReference type="PRINTS" id="PR02001">
    <property type="entry name" value="GCR1CAMPR"/>
</dbReference>
<dbReference type="PANTHER" id="PTHR23112">
    <property type="entry name" value="G PROTEIN-COUPLED RECEPTOR 157-RELATED"/>
    <property type="match status" value="1"/>
</dbReference>
<feature type="transmembrane region" description="Helical" evidence="6">
    <location>
        <begin position="127"/>
        <end position="149"/>
    </location>
</feature>
<sequence>MTNISGQVTCKSFPDHPGECETINIVRRVFGAISCIGCIFVIFVIWVFGRYSVFSQRLILALSVAALLNGFGRLIQDSTAEQGPWCTFQAFWLSYFNYAVMLWVCCITFNLFMNVIKNIVTAHFEKWYHGICWLLSLVVSLIPFIGNHYGPSGSWCWIISDSGWHMGMWYIPLFIVITGLIVVYSYIIFTFYRKASNWAGTYDPETTRAQEALKEDIKPLRFYPFIFVILSLFPLINRIQNATSDDHVFGLVLMHSMTASLQGAAYSLVFAIDKQTLSSLTPTNIKLAILKKRAGKAVVQEYTAEVVIPDPNPGASGPAATHAQQQEQQTTEAGSSQQVASV</sequence>
<evidence type="ECO:0000313" key="8">
    <source>
        <dbReference type="EMBL" id="KAK7090251.1"/>
    </source>
</evidence>
<evidence type="ECO:0000256" key="4">
    <source>
        <dbReference type="ARBA" id="ARBA00023136"/>
    </source>
</evidence>
<feature type="transmembrane region" description="Helical" evidence="6">
    <location>
        <begin position="58"/>
        <end position="75"/>
    </location>
</feature>
<evidence type="ECO:0000313" key="9">
    <source>
        <dbReference type="Proteomes" id="UP001374579"/>
    </source>
</evidence>
<dbReference type="PRINTS" id="PR00247">
    <property type="entry name" value="GPCRCAMP"/>
</dbReference>
<dbReference type="EMBL" id="JBAMIC010000024">
    <property type="protein sequence ID" value="KAK7090251.1"/>
    <property type="molecule type" value="Genomic_DNA"/>
</dbReference>
<feature type="transmembrane region" description="Helical" evidence="6">
    <location>
        <begin position="95"/>
        <end position="115"/>
    </location>
</feature>
<organism evidence="8 9">
    <name type="scientific">Littorina saxatilis</name>
    <dbReference type="NCBI Taxonomy" id="31220"/>
    <lineage>
        <taxon>Eukaryota</taxon>
        <taxon>Metazoa</taxon>
        <taxon>Spiralia</taxon>
        <taxon>Lophotrochozoa</taxon>
        <taxon>Mollusca</taxon>
        <taxon>Gastropoda</taxon>
        <taxon>Caenogastropoda</taxon>
        <taxon>Littorinimorpha</taxon>
        <taxon>Littorinoidea</taxon>
        <taxon>Littorinidae</taxon>
        <taxon>Littorina</taxon>
    </lineage>
</organism>
<comment type="subcellular location">
    <subcellularLocation>
        <location evidence="1">Membrane</location>
        <topology evidence="1">Multi-pass membrane protein</topology>
    </subcellularLocation>
</comment>
<protein>
    <recommendedName>
        <fullName evidence="7">G-protein coupled receptors family 2 profile 2 domain-containing protein</fullName>
    </recommendedName>
</protein>
<reference evidence="8 9" key="1">
    <citation type="submission" date="2024-02" db="EMBL/GenBank/DDBJ databases">
        <title>Chromosome-scale genome assembly of the rough periwinkle Littorina saxatilis.</title>
        <authorList>
            <person name="De Jode A."/>
            <person name="Faria R."/>
            <person name="Formenti G."/>
            <person name="Sims Y."/>
            <person name="Smith T.P."/>
            <person name="Tracey A."/>
            <person name="Wood J.M.D."/>
            <person name="Zagrodzka Z.B."/>
            <person name="Johannesson K."/>
            <person name="Butlin R.K."/>
            <person name="Leder E.H."/>
        </authorList>
    </citation>
    <scope>NUCLEOTIDE SEQUENCE [LARGE SCALE GENOMIC DNA]</scope>
    <source>
        <strain evidence="8">Snail1</strain>
        <tissue evidence="8">Muscle</tissue>
    </source>
</reference>
<feature type="transmembrane region" description="Helical" evidence="6">
    <location>
        <begin position="248"/>
        <end position="272"/>
    </location>
</feature>
<dbReference type="GO" id="GO:0007189">
    <property type="term" value="P:adenylate cyclase-activating G protein-coupled receptor signaling pathway"/>
    <property type="evidence" value="ECO:0007669"/>
    <property type="project" value="TreeGrafter"/>
</dbReference>
<proteinExistence type="predicted"/>
<dbReference type="InterPro" id="IPR022343">
    <property type="entry name" value="GCR1-cAMP_receptor"/>
</dbReference>
<evidence type="ECO:0000256" key="6">
    <source>
        <dbReference type="SAM" id="Phobius"/>
    </source>
</evidence>
<dbReference type="Pfam" id="PF05462">
    <property type="entry name" value="Dicty_CAR"/>
    <property type="match status" value="1"/>
</dbReference>
<feature type="transmembrane region" description="Helical" evidence="6">
    <location>
        <begin position="29"/>
        <end position="49"/>
    </location>
</feature>
<evidence type="ECO:0000256" key="3">
    <source>
        <dbReference type="ARBA" id="ARBA00022989"/>
    </source>
</evidence>
<gene>
    <name evidence="8" type="ORF">V1264_010073</name>
</gene>
<dbReference type="GO" id="GO:0007166">
    <property type="term" value="P:cell surface receptor signaling pathway"/>
    <property type="evidence" value="ECO:0007669"/>
    <property type="project" value="InterPro"/>
</dbReference>
<keyword evidence="2 6" id="KW-0812">Transmembrane</keyword>
<dbReference type="GO" id="GO:0004930">
    <property type="term" value="F:G protein-coupled receptor activity"/>
    <property type="evidence" value="ECO:0007669"/>
    <property type="project" value="InterPro"/>
</dbReference>
<evidence type="ECO:0000259" key="7">
    <source>
        <dbReference type="PROSITE" id="PS50261"/>
    </source>
</evidence>
<evidence type="ECO:0000256" key="5">
    <source>
        <dbReference type="SAM" id="MobiDB-lite"/>
    </source>
</evidence>
<dbReference type="SUPFAM" id="SSF81321">
    <property type="entry name" value="Family A G protein-coupled receptor-like"/>
    <property type="match status" value="1"/>
</dbReference>
<keyword evidence="9" id="KW-1185">Reference proteome</keyword>
<dbReference type="InterPro" id="IPR000848">
    <property type="entry name" value="GPCR_cAMP"/>
</dbReference>
<evidence type="ECO:0000256" key="1">
    <source>
        <dbReference type="ARBA" id="ARBA00004141"/>
    </source>
</evidence>
<dbReference type="Proteomes" id="UP001374579">
    <property type="component" value="Unassembled WGS sequence"/>
</dbReference>
<evidence type="ECO:0000256" key="2">
    <source>
        <dbReference type="ARBA" id="ARBA00022692"/>
    </source>
</evidence>
<feature type="region of interest" description="Disordered" evidence="5">
    <location>
        <begin position="309"/>
        <end position="342"/>
    </location>
</feature>
<feature type="domain" description="G-protein coupled receptors family 2 profile 2" evidence="7">
    <location>
        <begin position="23"/>
        <end position="274"/>
    </location>
</feature>
<keyword evidence="4 6" id="KW-0472">Membrane</keyword>
<dbReference type="GO" id="GO:0030552">
    <property type="term" value="F:cAMP binding"/>
    <property type="evidence" value="ECO:0007669"/>
    <property type="project" value="InterPro"/>
</dbReference>
<feature type="transmembrane region" description="Helical" evidence="6">
    <location>
        <begin position="169"/>
        <end position="192"/>
    </location>
</feature>
<dbReference type="PANTHER" id="PTHR23112:SF43">
    <property type="entry name" value="CYCLIC AMP RECEPTOR-LIKE PROTEIN A"/>
    <property type="match status" value="1"/>
</dbReference>
<accession>A0AAN9ANH7</accession>
<name>A0AAN9ANH7_9CAEN</name>
<dbReference type="PROSITE" id="PS50261">
    <property type="entry name" value="G_PROTEIN_RECEP_F2_4"/>
    <property type="match status" value="1"/>
</dbReference>
<comment type="caution">
    <text evidence="8">The sequence shown here is derived from an EMBL/GenBank/DDBJ whole genome shotgun (WGS) entry which is preliminary data.</text>
</comment>
<feature type="transmembrane region" description="Helical" evidence="6">
    <location>
        <begin position="220"/>
        <end position="236"/>
    </location>
</feature>
<dbReference type="AlphaFoldDB" id="A0AAN9ANH7"/>